<name>A0ABV8TWM6_9ACTN</name>
<keyword evidence="2" id="KW-1185">Reference proteome</keyword>
<proteinExistence type="predicted"/>
<organism evidence="1 2">
    <name type="scientific">Salininema proteolyticum</name>
    <dbReference type="NCBI Taxonomy" id="1607685"/>
    <lineage>
        <taxon>Bacteria</taxon>
        <taxon>Bacillati</taxon>
        <taxon>Actinomycetota</taxon>
        <taxon>Actinomycetes</taxon>
        <taxon>Glycomycetales</taxon>
        <taxon>Glycomycetaceae</taxon>
        <taxon>Salininema</taxon>
    </lineage>
</organism>
<gene>
    <name evidence="1" type="ORF">ACFPET_06530</name>
</gene>
<evidence type="ECO:0000313" key="1">
    <source>
        <dbReference type="EMBL" id="MFC4334850.1"/>
    </source>
</evidence>
<accession>A0ABV8TWM6</accession>
<protein>
    <submittedName>
        <fullName evidence="1">Uncharacterized protein</fullName>
    </submittedName>
</protein>
<reference evidence="2" key="1">
    <citation type="journal article" date="2019" name="Int. J. Syst. Evol. Microbiol.">
        <title>The Global Catalogue of Microorganisms (GCM) 10K type strain sequencing project: providing services to taxonomists for standard genome sequencing and annotation.</title>
        <authorList>
            <consortium name="The Broad Institute Genomics Platform"/>
            <consortium name="The Broad Institute Genome Sequencing Center for Infectious Disease"/>
            <person name="Wu L."/>
            <person name="Ma J."/>
        </authorList>
    </citation>
    <scope>NUCLEOTIDE SEQUENCE [LARGE SCALE GENOMIC DNA]</scope>
    <source>
        <strain evidence="2">IBRC-M 10908</strain>
    </source>
</reference>
<dbReference type="EMBL" id="JBHSDK010000010">
    <property type="protein sequence ID" value="MFC4334850.1"/>
    <property type="molecule type" value="Genomic_DNA"/>
</dbReference>
<evidence type="ECO:0000313" key="2">
    <source>
        <dbReference type="Proteomes" id="UP001595823"/>
    </source>
</evidence>
<sequence length="196" mass="22408">MPADHSEYTDTPAALPEVIDYTPSIRCFDMDGARAVCGEAGIGWRADQRAYPPVTVERKLLVPIAPESEHYRAADDGEDPATELWEADQVWIETLAPNTGKLLAPMPTLFERLVNPDIPPSRTPIPAADVAFLLGRRLWWWSRESFHDDYRALSEPFEEDGDIFVRITDEASWYRWQRLGSRPRVTDAFIQHLWAQ</sequence>
<dbReference type="Proteomes" id="UP001595823">
    <property type="component" value="Unassembled WGS sequence"/>
</dbReference>
<comment type="caution">
    <text evidence="1">The sequence shown here is derived from an EMBL/GenBank/DDBJ whole genome shotgun (WGS) entry which is preliminary data.</text>
</comment>
<dbReference type="RefSeq" id="WP_380618951.1">
    <property type="nucleotide sequence ID" value="NZ_JBHSDK010000010.1"/>
</dbReference>